<dbReference type="InterPro" id="IPR013520">
    <property type="entry name" value="Ribonucl_H"/>
</dbReference>
<dbReference type="GO" id="GO:0003676">
    <property type="term" value="F:nucleic acid binding"/>
    <property type="evidence" value="ECO:0007669"/>
    <property type="project" value="InterPro"/>
</dbReference>
<evidence type="ECO:0000256" key="4">
    <source>
        <dbReference type="ARBA" id="ARBA00022722"/>
    </source>
</evidence>
<dbReference type="EMBL" id="JAPTSV010000004">
    <property type="protein sequence ID" value="KAJ1528862.1"/>
    <property type="molecule type" value="Genomic_DNA"/>
</dbReference>
<feature type="region of interest" description="Disordered" evidence="8">
    <location>
        <begin position="322"/>
        <end position="344"/>
    </location>
</feature>
<feature type="region of interest" description="Disordered" evidence="8">
    <location>
        <begin position="75"/>
        <end position="104"/>
    </location>
</feature>
<reference evidence="10" key="1">
    <citation type="submission" date="2022-12" db="EMBL/GenBank/DDBJ databases">
        <title>Chromosome-level genome assembly of the bean flower thrips Megalurothrips usitatus.</title>
        <authorList>
            <person name="Ma L."/>
            <person name="Liu Q."/>
            <person name="Li H."/>
            <person name="Cai W."/>
        </authorList>
    </citation>
    <scope>NUCLEOTIDE SEQUENCE</scope>
    <source>
        <strain evidence="10">Cailab_2022a</strain>
    </source>
</reference>
<dbReference type="Gene3D" id="3.30.420.10">
    <property type="entry name" value="Ribonuclease H-like superfamily/Ribonuclease H"/>
    <property type="match status" value="1"/>
</dbReference>
<feature type="domain" description="Exonuclease" evidence="9">
    <location>
        <begin position="144"/>
        <end position="304"/>
    </location>
</feature>
<feature type="compositionally biased region" description="Polar residues" evidence="8">
    <location>
        <begin position="11"/>
        <end position="25"/>
    </location>
</feature>
<proteinExistence type="inferred from homology"/>
<dbReference type="GO" id="GO:0006364">
    <property type="term" value="P:rRNA processing"/>
    <property type="evidence" value="ECO:0007669"/>
    <property type="project" value="InterPro"/>
</dbReference>
<feature type="compositionally biased region" description="Basic and acidic residues" evidence="8">
    <location>
        <begin position="325"/>
        <end position="340"/>
    </location>
</feature>
<comment type="caution">
    <text evidence="10">The sequence shown here is derived from an EMBL/GenBank/DDBJ whole genome shotgun (WGS) entry which is preliminary data.</text>
</comment>
<evidence type="ECO:0000256" key="2">
    <source>
        <dbReference type="ARBA" id="ARBA00010489"/>
    </source>
</evidence>
<dbReference type="InterPro" id="IPR036397">
    <property type="entry name" value="RNaseH_sf"/>
</dbReference>
<gene>
    <name evidence="10" type="ORF">ONE63_007234</name>
</gene>
<keyword evidence="6" id="KW-0269">Exonuclease</keyword>
<dbReference type="CDD" id="cd06144">
    <property type="entry name" value="REX4_like"/>
    <property type="match status" value="1"/>
</dbReference>
<dbReference type="SUPFAM" id="SSF53098">
    <property type="entry name" value="Ribonuclease H-like"/>
    <property type="match status" value="1"/>
</dbReference>
<name>A0AAV7XYW4_9NEOP</name>
<organism evidence="10 11">
    <name type="scientific">Megalurothrips usitatus</name>
    <name type="common">bean blossom thrips</name>
    <dbReference type="NCBI Taxonomy" id="439358"/>
    <lineage>
        <taxon>Eukaryota</taxon>
        <taxon>Metazoa</taxon>
        <taxon>Ecdysozoa</taxon>
        <taxon>Arthropoda</taxon>
        <taxon>Hexapoda</taxon>
        <taxon>Insecta</taxon>
        <taxon>Pterygota</taxon>
        <taxon>Neoptera</taxon>
        <taxon>Paraneoptera</taxon>
        <taxon>Thysanoptera</taxon>
        <taxon>Terebrantia</taxon>
        <taxon>Thripoidea</taxon>
        <taxon>Thripidae</taxon>
        <taxon>Megalurothrips</taxon>
    </lineage>
</organism>
<dbReference type="Pfam" id="PF00929">
    <property type="entry name" value="RNase_T"/>
    <property type="match status" value="1"/>
</dbReference>
<evidence type="ECO:0000313" key="11">
    <source>
        <dbReference type="Proteomes" id="UP001075354"/>
    </source>
</evidence>
<dbReference type="GO" id="GO:0005634">
    <property type="term" value="C:nucleus"/>
    <property type="evidence" value="ECO:0007669"/>
    <property type="project" value="UniProtKB-SubCell"/>
</dbReference>
<evidence type="ECO:0000313" key="10">
    <source>
        <dbReference type="EMBL" id="KAJ1528862.1"/>
    </source>
</evidence>
<accession>A0AAV7XYW4</accession>
<dbReference type="AlphaFoldDB" id="A0AAV7XYW4"/>
<feature type="region of interest" description="Disordered" evidence="8">
    <location>
        <begin position="1"/>
        <end position="48"/>
    </location>
</feature>
<dbReference type="PANTHER" id="PTHR12801:SF158">
    <property type="entry name" value="RNA EXONUCLEASE 4"/>
    <property type="match status" value="1"/>
</dbReference>
<comment type="subcellular location">
    <subcellularLocation>
        <location evidence="1">Nucleus</location>
    </subcellularLocation>
</comment>
<evidence type="ECO:0000256" key="6">
    <source>
        <dbReference type="ARBA" id="ARBA00022839"/>
    </source>
</evidence>
<keyword evidence="4" id="KW-0540">Nuclease</keyword>
<dbReference type="InterPro" id="IPR047021">
    <property type="entry name" value="REXO1/3/4-like"/>
</dbReference>
<evidence type="ECO:0000256" key="3">
    <source>
        <dbReference type="ARBA" id="ARBA00016937"/>
    </source>
</evidence>
<keyword evidence="7" id="KW-0539">Nucleus</keyword>
<dbReference type="InterPro" id="IPR012337">
    <property type="entry name" value="RNaseH-like_sf"/>
</dbReference>
<evidence type="ECO:0000256" key="5">
    <source>
        <dbReference type="ARBA" id="ARBA00022801"/>
    </source>
</evidence>
<dbReference type="FunFam" id="3.30.420.10:FF:000007">
    <property type="entry name" value="Interferon-stimulated exonuclease gene 20"/>
    <property type="match status" value="1"/>
</dbReference>
<feature type="compositionally biased region" description="Basic residues" evidence="8">
    <location>
        <begin position="1"/>
        <end position="10"/>
    </location>
</feature>
<keyword evidence="5" id="KW-0378">Hydrolase</keyword>
<comment type="similarity">
    <text evidence="2">Belongs to the REXO4 family.</text>
</comment>
<dbReference type="Proteomes" id="UP001075354">
    <property type="component" value="Chromosome 4"/>
</dbReference>
<keyword evidence="11" id="KW-1185">Reference proteome</keyword>
<dbReference type="SMART" id="SM00479">
    <property type="entry name" value="EXOIII"/>
    <property type="match status" value="1"/>
</dbReference>
<evidence type="ECO:0000256" key="8">
    <source>
        <dbReference type="SAM" id="MobiDB-lite"/>
    </source>
</evidence>
<dbReference type="GO" id="GO:0008408">
    <property type="term" value="F:3'-5' exonuclease activity"/>
    <property type="evidence" value="ECO:0007669"/>
    <property type="project" value="InterPro"/>
</dbReference>
<evidence type="ECO:0000256" key="7">
    <source>
        <dbReference type="ARBA" id="ARBA00023242"/>
    </source>
</evidence>
<dbReference type="InterPro" id="IPR037431">
    <property type="entry name" value="REX4_DEDDh_dom"/>
</dbReference>
<protein>
    <recommendedName>
        <fullName evidence="3">RNA exonuclease 4</fullName>
    </recommendedName>
</protein>
<evidence type="ECO:0000256" key="1">
    <source>
        <dbReference type="ARBA" id="ARBA00004123"/>
    </source>
</evidence>
<dbReference type="PANTHER" id="PTHR12801">
    <property type="entry name" value="RNA EXONUCLEASE REXO1 / RECO3 FAMILY MEMBER-RELATED"/>
    <property type="match status" value="1"/>
</dbReference>
<evidence type="ECO:0000259" key="9">
    <source>
        <dbReference type="SMART" id="SM00479"/>
    </source>
</evidence>
<sequence>MGKKMVHKQKTTGTGPSKSGKSIQKVTPLITKKKRKFKPIANKTENSNEKLKKLVTNVQRSKGVVSSNWKAFLSSGLAPKPKSPTKVSVSNDRAETSSKKNIKSRLLSKEEIEPISNTPTLNTDDPYICELEPKSEKDKNELTRCIAMDCEMVGVYDGRESVLARVSLVNQHGECVYDKFVKTKEEVADYRTKYSGVRPDDLKHGESFEVVQKAVADMINGRILVGHALHNDLKVLHLSHPPQMIRDTSRFKPFRKIVNGRIPSLKKLTAEILGVTIQSGEHSSAEDAKAAMQLYNLYQKEWENYKIEKKLRRRRNAVAAALGLPKEKKDKPVKHTKDKNPANNQLKSLLLDEFAAF</sequence>